<dbReference type="GO" id="GO:0052621">
    <property type="term" value="F:diguanylate cyclase activity"/>
    <property type="evidence" value="ECO:0007669"/>
    <property type="project" value="TreeGrafter"/>
</dbReference>
<dbReference type="PROSITE" id="PS50887">
    <property type="entry name" value="GGDEF"/>
    <property type="match status" value="1"/>
</dbReference>
<feature type="domain" description="GGDEF" evidence="2">
    <location>
        <begin position="417"/>
        <end position="545"/>
    </location>
</feature>
<feature type="transmembrane region" description="Helical" evidence="1">
    <location>
        <begin position="164"/>
        <end position="185"/>
    </location>
</feature>
<feature type="transmembrane region" description="Helical" evidence="1">
    <location>
        <begin position="197"/>
        <end position="216"/>
    </location>
</feature>
<dbReference type="Gene3D" id="3.30.70.270">
    <property type="match status" value="1"/>
</dbReference>
<dbReference type="HOGENOM" id="CLU_034082_0_1_9"/>
<keyword evidence="4" id="KW-1185">Reference proteome</keyword>
<sequence precursor="true">MFALLVFLFVGFIFPYQNTGVQFEELISMNEGWDYRVNDKLVKNVKLPYTNYETKAGDTFSISRILPETFKDSQALCIFTAYDSVRVTLDGKEIYSYGYNNSQYPLFKDNKGFLNNVITIPSRSNGKRLVIEMVSVNDKYAGVVKKVSYANQNSVYAALILKKFPGIMICTFIIMAGVLSLIIYFSLRIKTGHWDDNFKLIGICALCSGLWSINQYDFFSLIIGNAQITYFVDYYCLFLMPIAFSFYIYNLCRERCKKIIGAMITVHTLFVLTAFILQITKVKELFELLFFFIVMLILEIVLAIGAIIYDLVVEKNTRIKLLLIPLMIVLFGAVFDVVLYYLRIYSERFVTFPISILISVITILTFSWKRYLKIIADQEKNELIIKMADLDLMTQAKNRNAFEKEIVEISKDPERLKNIHITEFDLNYLKYINDHYGHDTGDEAIRICYNIIKNIVGSKGEVFRIGGDELICITYEPIENIQQDLERMIKEQNLPYPLELSYGTACFNPELDEDIHDVIKRSDKLMYEMKQMMECDKDEYKRKSMVNKIGVDHNKNI</sequence>
<evidence type="ECO:0000256" key="1">
    <source>
        <dbReference type="SAM" id="Phobius"/>
    </source>
</evidence>
<feature type="transmembrane region" description="Helical" evidence="1">
    <location>
        <begin position="285"/>
        <end position="309"/>
    </location>
</feature>
<dbReference type="InterPro" id="IPR043128">
    <property type="entry name" value="Rev_trsase/Diguanyl_cyclase"/>
</dbReference>
<reference evidence="3 4" key="2">
    <citation type="journal article" date="2012" name="Stand. Genomic Sci.">
        <title>Complete Genome Sequence of Clostridium clariflavum DSM 19732.</title>
        <authorList>
            <person name="Izquierdo J.A."/>
            <person name="Goodwin L."/>
            <person name="Davenport K.W."/>
            <person name="Teshima H."/>
            <person name="Bruce D."/>
            <person name="Detter C."/>
            <person name="Tapia R."/>
            <person name="Han S."/>
            <person name="Land M."/>
            <person name="Hauser L."/>
            <person name="Jeffries C.D."/>
            <person name="Han J."/>
            <person name="Pitluck S."/>
            <person name="Nolan M."/>
            <person name="Chen A."/>
            <person name="Huntemann M."/>
            <person name="Mavromatis K."/>
            <person name="Mikhailova N."/>
            <person name="Liolios K."/>
            <person name="Woyke T."/>
            <person name="Lynd L.R."/>
        </authorList>
    </citation>
    <scope>NUCLEOTIDE SEQUENCE [LARGE SCALE GENOMIC DNA]</scope>
    <source>
        <strain evidence="4">DSM 19732 / NBRC 101661 / EBR45</strain>
    </source>
</reference>
<dbReference type="PANTHER" id="PTHR45138:SF9">
    <property type="entry name" value="DIGUANYLATE CYCLASE DGCM-RELATED"/>
    <property type="match status" value="1"/>
</dbReference>
<dbReference type="STRING" id="720554.Clocl_2434"/>
<reference evidence="4" key="1">
    <citation type="submission" date="2011-12" db="EMBL/GenBank/DDBJ databases">
        <title>Complete sequence of Clostridium clariflavum DSM 19732.</title>
        <authorList>
            <consortium name="US DOE Joint Genome Institute"/>
            <person name="Lucas S."/>
            <person name="Han J."/>
            <person name="Lapidus A."/>
            <person name="Cheng J.-F."/>
            <person name="Goodwin L."/>
            <person name="Pitluck S."/>
            <person name="Peters L."/>
            <person name="Teshima H."/>
            <person name="Detter J.C."/>
            <person name="Han C."/>
            <person name="Tapia R."/>
            <person name="Land M."/>
            <person name="Hauser L."/>
            <person name="Kyrpides N."/>
            <person name="Ivanova N."/>
            <person name="Pagani I."/>
            <person name="Kitzmiller T."/>
            <person name="Lynd L."/>
            <person name="Izquierdo J."/>
            <person name="Woyke T."/>
        </authorList>
    </citation>
    <scope>NUCLEOTIDE SEQUENCE [LARGE SCALE GENOMIC DNA]</scope>
    <source>
        <strain evidence="4">DSM 19732 / NBRC 101661 / EBR45</strain>
    </source>
</reference>
<proteinExistence type="predicted"/>
<dbReference type="CDD" id="cd01949">
    <property type="entry name" value="GGDEF"/>
    <property type="match status" value="1"/>
</dbReference>
<dbReference type="SMART" id="SM00267">
    <property type="entry name" value="GGDEF"/>
    <property type="match status" value="1"/>
</dbReference>
<evidence type="ECO:0000259" key="2">
    <source>
        <dbReference type="PROSITE" id="PS50887"/>
    </source>
</evidence>
<dbReference type="KEGG" id="ccl:Clocl_2434"/>
<dbReference type="EMBL" id="CP003065">
    <property type="protein sequence ID" value="AEV69009.1"/>
    <property type="molecule type" value="Genomic_DNA"/>
</dbReference>
<dbReference type="InterPro" id="IPR050469">
    <property type="entry name" value="Diguanylate_Cyclase"/>
</dbReference>
<name>G8LZ65_ACECE</name>
<dbReference type="AlphaFoldDB" id="G8LZ65"/>
<feature type="transmembrane region" description="Helical" evidence="1">
    <location>
        <begin position="228"/>
        <end position="247"/>
    </location>
</feature>
<dbReference type="InterPro" id="IPR000160">
    <property type="entry name" value="GGDEF_dom"/>
</dbReference>
<dbReference type="Proteomes" id="UP000005435">
    <property type="component" value="Chromosome"/>
</dbReference>
<dbReference type="NCBIfam" id="TIGR00254">
    <property type="entry name" value="GGDEF"/>
    <property type="match status" value="1"/>
</dbReference>
<feature type="transmembrane region" description="Helical" evidence="1">
    <location>
        <begin position="321"/>
        <end position="342"/>
    </location>
</feature>
<evidence type="ECO:0000313" key="3">
    <source>
        <dbReference type="EMBL" id="AEV69009.1"/>
    </source>
</evidence>
<dbReference type="SUPFAM" id="SSF55073">
    <property type="entry name" value="Nucleotide cyclase"/>
    <property type="match status" value="1"/>
</dbReference>
<feature type="transmembrane region" description="Helical" evidence="1">
    <location>
        <begin position="259"/>
        <end position="279"/>
    </location>
</feature>
<accession>G8LZ65</accession>
<dbReference type="InterPro" id="IPR029787">
    <property type="entry name" value="Nucleotide_cyclase"/>
</dbReference>
<protein>
    <submittedName>
        <fullName evidence="3">Diguanylate cyclase (GGDEF) domain-containing protein</fullName>
    </submittedName>
</protein>
<organism evidence="3 4">
    <name type="scientific">Acetivibrio clariflavus (strain DSM 19732 / NBRC 101661 / EBR45)</name>
    <name type="common">Clostridium clariflavum</name>
    <dbReference type="NCBI Taxonomy" id="720554"/>
    <lineage>
        <taxon>Bacteria</taxon>
        <taxon>Bacillati</taxon>
        <taxon>Bacillota</taxon>
        <taxon>Clostridia</taxon>
        <taxon>Eubacteriales</taxon>
        <taxon>Oscillospiraceae</taxon>
        <taxon>Acetivibrio</taxon>
    </lineage>
</organism>
<gene>
    <name evidence="3" type="ordered locus">Clocl_2434</name>
</gene>
<keyword evidence="1" id="KW-1133">Transmembrane helix</keyword>
<evidence type="ECO:0000313" key="4">
    <source>
        <dbReference type="Proteomes" id="UP000005435"/>
    </source>
</evidence>
<feature type="transmembrane region" description="Helical" evidence="1">
    <location>
        <begin position="348"/>
        <end position="368"/>
    </location>
</feature>
<dbReference type="PANTHER" id="PTHR45138">
    <property type="entry name" value="REGULATORY COMPONENTS OF SENSORY TRANSDUCTION SYSTEM"/>
    <property type="match status" value="1"/>
</dbReference>
<keyword evidence="1" id="KW-0472">Membrane</keyword>
<dbReference type="eggNOG" id="COG2199">
    <property type="taxonomic scope" value="Bacteria"/>
</dbReference>
<keyword evidence="1" id="KW-0812">Transmembrane</keyword>
<dbReference type="Pfam" id="PF00990">
    <property type="entry name" value="GGDEF"/>
    <property type="match status" value="1"/>
</dbReference>